<name>A0ABT5V9A7_9BACI</name>
<accession>A0ABT5V9A7</accession>
<sequence length="128" mass="14830">MIIIKAEGIELEKEKPNTSEDFFNRSTVTYTDNGQEKELNVLYVRFFDEKSSEISPFKENPILATNQREVTFKDIVALVCLLQNPGNKEKKRIYINELKEMEALFRDVDPEQIKGIMNNLVTQGKSQL</sequence>
<evidence type="ECO:0008006" key="3">
    <source>
        <dbReference type="Google" id="ProtNLM"/>
    </source>
</evidence>
<evidence type="ECO:0000313" key="1">
    <source>
        <dbReference type="EMBL" id="MDE5412025.1"/>
    </source>
</evidence>
<dbReference type="EMBL" id="JAOTPO010000001">
    <property type="protein sequence ID" value="MDE5412025.1"/>
    <property type="molecule type" value="Genomic_DNA"/>
</dbReference>
<gene>
    <name evidence="1" type="ORF">N7Z68_01330</name>
</gene>
<protein>
    <recommendedName>
        <fullName evidence="3">Phage portal protein</fullName>
    </recommendedName>
</protein>
<reference evidence="1" key="1">
    <citation type="submission" date="2024-05" db="EMBL/GenBank/DDBJ databases">
        <title>Alkalihalobacillus sp. strain MEB203 novel alkaliphilic bacterium from Lonar Lake, India.</title>
        <authorList>
            <person name="Joshi A."/>
            <person name="Thite S."/>
            <person name="Mengade P."/>
        </authorList>
    </citation>
    <scope>NUCLEOTIDE SEQUENCE</scope>
    <source>
        <strain evidence="1">MEB 203</strain>
    </source>
</reference>
<proteinExistence type="predicted"/>
<organism evidence="1 2">
    <name type="scientific">Alkalihalobacterium chitinilyticum</name>
    <dbReference type="NCBI Taxonomy" id="2980103"/>
    <lineage>
        <taxon>Bacteria</taxon>
        <taxon>Bacillati</taxon>
        <taxon>Bacillota</taxon>
        <taxon>Bacilli</taxon>
        <taxon>Bacillales</taxon>
        <taxon>Bacillaceae</taxon>
        <taxon>Alkalihalobacterium</taxon>
    </lineage>
</organism>
<dbReference type="RefSeq" id="WP_275116649.1">
    <property type="nucleotide sequence ID" value="NZ_JAOTPO010000001.1"/>
</dbReference>
<dbReference type="Proteomes" id="UP001148125">
    <property type="component" value="Unassembled WGS sequence"/>
</dbReference>
<evidence type="ECO:0000313" key="2">
    <source>
        <dbReference type="Proteomes" id="UP001148125"/>
    </source>
</evidence>
<keyword evidence="2" id="KW-1185">Reference proteome</keyword>
<comment type="caution">
    <text evidence="1">The sequence shown here is derived from an EMBL/GenBank/DDBJ whole genome shotgun (WGS) entry which is preliminary data.</text>
</comment>